<gene>
    <name evidence="2" type="ORF">ACFPFO_00100</name>
</gene>
<keyword evidence="1" id="KW-0812">Transmembrane</keyword>
<feature type="transmembrane region" description="Helical" evidence="1">
    <location>
        <begin position="13"/>
        <end position="40"/>
    </location>
</feature>
<proteinExistence type="predicted"/>
<dbReference type="Proteomes" id="UP001595925">
    <property type="component" value="Unassembled WGS sequence"/>
</dbReference>
<dbReference type="EMBL" id="JBHSJG010000001">
    <property type="protein sequence ID" value="MFC4986203.1"/>
    <property type="molecule type" value="Genomic_DNA"/>
</dbReference>
<dbReference type="RefSeq" id="WP_224829395.1">
    <property type="nucleotide sequence ID" value="NZ_JAIVEF010000039.1"/>
</dbReference>
<name>A0ABD5Q943_9EURY</name>
<reference evidence="2 3" key="1">
    <citation type="journal article" date="2019" name="Int. J. Syst. Evol. Microbiol.">
        <title>The Global Catalogue of Microorganisms (GCM) 10K type strain sequencing project: providing services to taxonomists for standard genome sequencing and annotation.</title>
        <authorList>
            <consortium name="The Broad Institute Genomics Platform"/>
            <consortium name="The Broad Institute Genome Sequencing Center for Infectious Disease"/>
            <person name="Wu L."/>
            <person name="Ma J."/>
        </authorList>
    </citation>
    <scope>NUCLEOTIDE SEQUENCE [LARGE SCALE GENOMIC DNA]</scope>
    <source>
        <strain evidence="2 3">CGMCC 1.15824</strain>
    </source>
</reference>
<evidence type="ECO:0008006" key="4">
    <source>
        <dbReference type="Google" id="ProtNLM"/>
    </source>
</evidence>
<evidence type="ECO:0000313" key="3">
    <source>
        <dbReference type="Proteomes" id="UP001595925"/>
    </source>
</evidence>
<evidence type="ECO:0000313" key="2">
    <source>
        <dbReference type="EMBL" id="MFC4986203.1"/>
    </source>
</evidence>
<keyword evidence="3" id="KW-1185">Reference proteome</keyword>
<accession>A0ABD5Q943</accession>
<protein>
    <recommendedName>
        <fullName evidence="4">NADH dehydrogenase subunit 6</fullName>
    </recommendedName>
</protein>
<keyword evidence="1" id="KW-1133">Transmembrane helix</keyword>
<dbReference type="AlphaFoldDB" id="A0ABD5Q943"/>
<keyword evidence="1" id="KW-0472">Membrane</keyword>
<feature type="transmembrane region" description="Helical" evidence="1">
    <location>
        <begin position="47"/>
        <end position="67"/>
    </location>
</feature>
<organism evidence="2 3">
    <name type="scientific">Saliphagus infecundisoli</name>
    <dbReference type="NCBI Taxonomy" id="1849069"/>
    <lineage>
        <taxon>Archaea</taxon>
        <taxon>Methanobacteriati</taxon>
        <taxon>Methanobacteriota</taxon>
        <taxon>Stenosarchaea group</taxon>
        <taxon>Halobacteria</taxon>
        <taxon>Halobacteriales</taxon>
        <taxon>Natrialbaceae</taxon>
        <taxon>Saliphagus</taxon>
    </lineage>
</organism>
<sequence>MVLRDYFESDTRFYYAIGVFIILIYCSVVTITAISGLAVVDRRIIPLTVGFFIFMFVYFISISVQALEPDV</sequence>
<evidence type="ECO:0000256" key="1">
    <source>
        <dbReference type="SAM" id="Phobius"/>
    </source>
</evidence>
<comment type="caution">
    <text evidence="2">The sequence shown here is derived from an EMBL/GenBank/DDBJ whole genome shotgun (WGS) entry which is preliminary data.</text>
</comment>